<dbReference type="InterPro" id="IPR043519">
    <property type="entry name" value="NT_sf"/>
</dbReference>
<dbReference type="SUPFAM" id="SSF81301">
    <property type="entry name" value="Nucleotidyltransferase"/>
    <property type="match status" value="1"/>
</dbReference>
<evidence type="ECO:0000313" key="2">
    <source>
        <dbReference type="Proteomes" id="UP001501222"/>
    </source>
</evidence>
<accession>A0ABP6W6N9</accession>
<dbReference type="Pfam" id="PF04229">
    <property type="entry name" value="GrpB"/>
    <property type="match status" value="1"/>
</dbReference>
<sequence length="253" mass="28131">MFDLAVGGVGFNQCERFRDQRGRLAVDFLRRHGVEHRRPLVDPAFELRLGESRASVTIGGVPFADELGSGVVVVDYRSEWVTEFELIADVLRSVLGKRALVVEHVGSTSVPGLAAKDCIDVQVRVRLLDEDELVRLMSEVGFRCRPEAWNRVEVSSGVECRKLVFAPPVGGRTCNVHLRIGDGPNVRFALLFRDYLRADDAARTGWGAFKKRLAMSASDLFDYGQIKAPATEVLMAGAERWALETNWSPHPSH</sequence>
<gene>
    <name evidence="1" type="ORF">GCM10022235_10970</name>
</gene>
<protein>
    <recommendedName>
        <fullName evidence="3">GrpB family protein</fullName>
    </recommendedName>
</protein>
<keyword evidence="2" id="KW-1185">Reference proteome</keyword>
<name>A0ABP6W6N9_9ACTN</name>
<dbReference type="InterPro" id="IPR007344">
    <property type="entry name" value="GrpB/CoaE"/>
</dbReference>
<evidence type="ECO:0008006" key="3">
    <source>
        <dbReference type="Google" id="ProtNLM"/>
    </source>
</evidence>
<organism evidence="1 2">
    <name type="scientific">Kribbella ginsengisoli</name>
    <dbReference type="NCBI Taxonomy" id="363865"/>
    <lineage>
        <taxon>Bacteria</taxon>
        <taxon>Bacillati</taxon>
        <taxon>Actinomycetota</taxon>
        <taxon>Actinomycetes</taxon>
        <taxon>Propionibacteriales</taxon>
        <taxon>Kribbellaceae</taxon>
        <taxon>Kribbella</taxon>
    </lineage>
</organism>
<reference evidence="2" key="1">
    <citation type="journal article" date="2019" name="Int. J. Syst. Evol. Microbiol.">
        <title>The Global Catalogue of Microorganisms (GCM) 10K type strain sequencing project: providing services to taxonomists for standard genome sequencing and annotation.</title>
        <authorList>
            <consortium name="The Broad Institute Genomics Platform"/>
            <consortium name="The Broad Institute Genome Sequencing Center for Infectious Disease"/>
            <person name="Wu L."/>
            <person name="Ma J."/>
        </authorList>
    </citation>
    <scope>NUCLEOTIDE SEQUENCE [LARGE SCALE GENOMIC DNA]</scope>
    <source>
        <strain evidence="2">JCM 16928</strain>
    </source>
</reference>
<dbReference type="PANTHER" id="PTHR34822">
    <property type="entry name" value="GRPB DOMAIN PROTEIN (AFU_ORTHOLOGUE AFUA_1G01530)"/>
    <property type="match status" value="1"/>
</dbReference>
<dbReference type="PANTHER" id="PTHR34822:SF1">
    <property type="entry name" value="GRPB FAMILY PROTEIN"/>
    <property type="match status" value="1"/>
</dbReference>
<dbReference type="Proteomes" id="UP001501222">
    <property type="component" value="Unassembled WGS sequence"/>
</dbReference>
<dbReference type="Gene3D" id="3.30.460.10">
    <property type="entry name" value="Beta Polymerase, domain 2"/>
    <property type="match status" value="1"/>
</dbReference>
<evidence type="ECO:0000313" key="1">
    <source>
        <dbReference type="EMBL" id="GAA3545054.1"/>
    </source>
</evidence>
<dbReference type="EMBL" id="BAABAA010000001">
    <property type="protein sequence ID" value="GAA3545054.1"/>
    <property type="molecule type" value="Genomic_DNA"/>
</dbReference>
<proteinExistence type="predicted"/>
<comment type="caution">
    <text evidence="1">The sequence shown here is derived from an EMBL/GenBank/DDBJ whole genome shotgun (WGS) entry which is preliminary data.</text>
</comment>